<dbReference type="NCBIfam" id="NF005084">
    <property type="entry name" value="PRK06519.1"/>
    <property type="match status" value="1"/>
</dbReference>
<gene>
    <name evidence="3" type="ORF">FHS76_001434</name>
</gene>
<dbReference type="AlphaFoldDB" id="A0A7W9AVW2"/>
<evidence type="ECO:0000313" key="3">
    <source>
        <dbReference type="EMBL" id="MBB5701583.1"/>
    </source>
</evidence>
<dbReference type="EMBL" id="JACIJG010000004">
    <property type="protein sequence ID" value="MBB5701583.1"/>
    <property type="molecule type" value="Genomic_DNA"/>
</dbReference>
<name>A0A7W9AVW2_9HYPH</name>
<comment type="caution">
    <text evidence="3">The sequence shown here is derived from an EMBL/GenBank/DDBJ whole genome shotgun (WGS) entry which is preliminary data.</text>
</comment>
<sequence>MQNNKVVITGIGILSSLGEGSDAHWNALSGAGAQPRLEAQAFAPYTVHPIGEVDWSLQIPKRGDQRQMETWQRLGTYAAGLALQDAGIKDDETLCATMDMIVGAGGGERDITVDMQILEEGRTRNDRGVMLNEKLSTELRPTLFLAQLSNLLAGNISIVHKVTGSSRTFMGEEGSGISAVETAAARIRSGQSTHALVGGSYNAEHFDMILGHELGGLLKHDGWAPLWQRQGSAGGGMVSGSGGVFLVLENADHAQKRAARAYAEITGIESAQIRRDQDDLAKTVRDLVLTVNGGKEATYIVSGASGAHEATAAEKSALDGISAAYRGISGLTGHMREAQFPLALALAAISVSKGEAFAPLDASEKAAGGAISEAIVTTVGATRAEGAAKLVRA</sequence>
<dbReference type="Pfam" id="PF00109">
    <property type="entry name" value="ketoacyl-synt"/>
    <property type="match status" value="1"/>
</dbReference>
<dbReference type="Gene3D" id="3.40.47.10">
    <property type="match status" value="1"/>
</dbReference>
<keyword evidence="4" id="KW-1185">Reference proteome</keyword>
<feature type="domain" description="Beta-ketoacyl synthase-like N-terminal" evidence="2">
    <location>
        <begin position="4"/>
        <end position="253"/>
    </location>
</feature>
<dbReference type="GO" id="GO:0006633">
    <property type="term" value="P:fatty acid biosynthetic process"/>
    <property type="evidence" value="ECO:0007669"/>
    <property type="project" value="TreeGrafter"/>
</dbReference>
<keyword evidence="1 3" id="KW-0808">Transferase</keyword>
<accession>A0A7W9AVW2</accession>
<dbReference type="GO" id="GO:0004315">
    <property type="term" value="F:3-oxoacyl-[acyl-carrier-protein] synthase activity"/>
    <property type="evidence" value="ECO:0007669"/>
    <property type="project" value="UniProtKB-EC"/>
</dbReference>
<dbReference type="InterPro" id="IPR016039">
    <property type="entry name" value="Thiolase-like"/>
</dbReference>
<dbReference type="InterPro" id="IPR014030">
    <property type="entry name" value="Ketoacyl_synth_N"/>
</dbReference>
<dbReference type="SUPFAM" id="SSF53901">
    <property type="entry name" value="Thiolase-like"/>
    <property type="match status" value="2"/>
</dbReference>
<proteinExistence type="predicted"/>
<reference evidence="3 4" key="1">
    <citation type="submission" date="2020-08" db="EMBL/GenBank/DDBJ databases">
        <title>Genomic Encyclopedia of Type Strains, Phase IV (KMG-IV): sequencing the most valuable type-strain genomes for metagenomic binning, comparative biology and taxonomic classification.</title>
        <authorList>
            <person name="Goeker M."/>
        </authorList>
    </citation>
    <scope>NUCLEOTIDE SEQUENCE [LARGE SCALE GENOMIC DNA]</scope>
    <source>
        <strain evidence="3 4">DSM 26944</strain>
    </source>
</reference>
<dbReference type="EC" id="2.3.1.179" evidence="3"/>
<keyword evidence="3" id="KW-0012">Acyltransferase</keyword>
<dbReference type="InterPro" id="IPR000794">
    <property type="entry name" value="Beta-ketoacyl_synthase"/>
</dbReference>
<protein>
    <submittedName>
        <fullName evidence="3">3-oxoacyl-[acyl-carrier-protein] synthase II</fullName>
        <ecNumber evidence="3">2.3.1.179</ecNumber>
    </submittedName>
</protein>
<dbReference type="Proteomes" id="UP000555546">
    <property type="component" value="Unassembled WGS sequence"/>
</dbReference>
<evidence type="ECO:0000256" key="1">
    <source>
        <dbReference type="ARBA" id="ARBA00022679"/>
    </source>
</evidence>
<evidence type="ECO:0000313" key="4">
    <source>
        <dbReference type="Proteomes" id="UP000555546"/>
    </source>
</evidence>
<evidence type="ECO:0000259" key="2">
    <source>
        <dbReference type="Pfam" id="PF00109"/>
    </source>
</evidence>
<organism evidence="3 4">
    <name type="scientific">Brucella daejeonensis</name>
    <dbReference type="NCBI Taxonomy" id="659015"/>
    <lineage>
        <taxon>Bacteria</taxon>
        <taxon>Pseudomonadati</taxon>
        <taxon>Pseudomonadota</taxon>
        <taxon>Alphaproteobacteria</taxon>
        <taxon>Hyphomicrobiales</taxon>
        <taxon>Brucellaceae</taxon>
        <taxon>Brucella/Ochrobactrum group</taxon>
        <taxon>Brucella</taxon>
    </lineage>
</organism>
<dbReference type="PANTHER" id="PTHR11712">
    <property type="entry name" value="POLYKETIDE SYNTHASE-RELATED"/>
    <property type="match status" value="1"/>
</dbReference>
<dbReference type="RefSeq" id="WP_183649953.1">
    <property type="nucleotide sequence ID" value="NZ_JACIJG010000004.1"/>
</dbReference>
<dbReference type="PANTHER" id="PTHR11712:SF336">
    <property type="entry name" value="3-OXOACYL-[ACYL-CARRIER-PROTEIN] SYNTHASE, MITOCHONDRIAL"/>
    <property type="match status" value="1"/>
</dbReference>